<evidence type="ECO:0000259" key="1">
    <source>
        <dbReference type="Pfam" id="PF07603"/>
    </source>
</evidence>
<dbReference type="Pfam" id="PF18885">
    <property type="entry name" value="DUF5648"/>
    <property type="match status" value="1"/>
</dbReference>
<evidence type="ECO:0000313" key="4">
    <source>
        <dbReference type="EMBL" id="OAD42426.1"/>
    </source>
</evidence>
<dbReference type="InterPro" id="IPR011460">
    <property type="entry name" value="Lcl_C"/>
</dbReference>
<evidence type="ECO:0008006" key="7">
    <source>
        <dbReference type="Google" id="ProtNLM"/>
    </source>
</evidence>
<dbReference type="Proteomes" id="UP000185680">
    <property type="component" value="Chromosome"/>
</dbReference>
<feature type="domain" description="DUF5648" evidence="2">
    <location>
        <begin position="52"/>
        <end position="192"/>
    </location>
</feature>
<sequence>MFKGELTPEQVNIVLQKSADINTNELQAEEAATVTGVMLAQKAMLKAGTRVTVYRFYNTQTAAHFYTTSETEKANVIANMKQFAYEGPAFYGNGTSGNGLSPVYRFYNTQTGVHFYTISEDEKAHIGLNLKQFNYEGVAYYASKTSGEGLVGLYRFYVPSKGFHFYTASESERDKVISTNANYKFEGLGYYVFASGVVVTNGNVVNATVSDGVVAVTREGTTGTNSVQANAGGGVLLSTSDASVANATVGGIVHIPAATGGLELPFTGRVTSVSTASGKQQIQMVPANPEDVFNEISWDIDTRRVGTKVAGVIAPKNAIASFSLAQKSVSPGGVGAQTKLAVDGSFTAANSMLNGTVTVTQPIVYKGATITLTATANVSDVALRSEAVFSKSIPDYFSTSGWGKITAVVSGKVGGQVKLEGAANDIKLADMLTSTDVWDQLKWNAGESFSLEGLDGQDKAGRIPLGGVILTTGAATAFAGNIPDSAVTLLSAAPTSVLWIYLNLDGTLSLQGETGWRAADYGFEQGVEARLVGSLLMPTLINNSTPGWQELYANGSATYSQRVGLMPAADVLIAGIRPAHINAFVGAEFNGSMKGAGEYRFLPVPRTANGAFCMQSHAWAGIELNTRFRVKAKLDAFSFKTEVGVEEQHYTGRPVTWVDEDLQPLCVTGGAFSISAVARGPDPANSANGFVDVDFTPAYSNNSIRSLTDIWRVTASCAGCTDAVFDIPATKAGLDRISLPVGKTYTLTLAALNNTYQVIKTASTNVTLVSAPSASFVVAANAGNCASLTLTATAAASSGRSILTYAWAVQRTGAAAETYSGNPVNSVLLPSCGSTQIQLTVIDSEGFTTLVSQTVDTSNLGAKVTDVTPLTATLDVPTAFTVTGTNLPLSAQLVLGAFAECQSPVNATSTGFQQTCTPRGTAGIHVMTVMTNSIANGGVLIDSTRSVAVSAEPSTRYSLVGNYTKEECVKDNTTGLIWEGKTAGGPRSGANSYTNFDDSNQLQNWTVDGIINPTQSEIDSVGNSVGYAKFVNGIVLCGFSDGGWRLPSREELASLANRNLIGSPKIDTSWFPNTTGGTWSSSPRAEYPIFAWGVDFANGDVYGGYGRVDGMAIRLVHASQ</sequence>
<evidence type="ECO:0000313" key="3">
    <source>
        <dbReference type="EMBL" id="AOW12376.1"/>
    </source>
</evidence>
<dbReference type="STRING" id="1763535.LPB072_05410"/>
<dbReference type="AlphaFoldDB" id="A0A167IAH2"/>
<reference evidence="3 6" key="2">
    <citation type="submission" date="2016-10" db="EMBL/GenBank/DDBJ databases">
        <title>Hydorgenophaga sp. LPB0072 isolated from gastropod.</title>
        <authorList>
            <person name="Kim E."/>
            <person name="Yi H."/>
        </authorList>
    </citation>
    <scope>NUCLEOTIDE SEQUENCE [LARGE SCALE GENOMIC DNA]</scope>
    <source>
        <strain evidence="3 6">LPB0072</strain>
    </source>
</reference>
<protein>
    <recommendedName>
        <fullName evidence="7">DUF1566 domain-containing protein</fullName>
    </recommendedName>
</protein>
<dbReference type="EMBL" id="CP017476">
    <property type="protein sequence ID" value="AOW12376.1"/>
    <property type="molecule type" value="Genomic_DNA"/>
</dbReference>
<gene>
    <name evidence="3" type="ORF">LPB072_05410</name>
    <name evidence="4" type="ORF">LPB72_07990</name>
</gene>
<name>A0A167IAH2_9BURK</name>
<dbReference type="Pfam" id="PF07603">
    <property type="entry name" value="Lcl_C"/>
    <property type="match status" value="1"/>
</dbReference>
<dbReference type="KEGG" id="hyl:LPB072_05410"/>
<reference evidence="4 5" key="1">
    <citation type="submission" date="2016-02" db="EMBL/GenBank/DDBJ databases">
        <title>Draft genome sequence of Hydrogenophaga sp. LPB0072.</title>
        <authorList>
            <person name="Shin S.-K."/>
            <person name="Yi H."/>
        </authorList>
    </citation>
    <scope>NUCLEOTIDE SEQUENCE [LARGE SCALE GENOMIC DNA]</scope>
    <source>
        <strain evidence="4 5">LPB0072</strain>
    </source>
</reference>
<proteinExistence type="predicted"/>
<evidence type="ECO:0000313" key="5">
    <source>
        <dbReference type="Proteomes" id="UP000185657"/>
    </source>
</evidence>
<dbReference type="EMBL" id="LVWD01000008">
    <property type="protein sequence ID" value="OAD42426.1"/>
    <property type="molecule type" value="Genomic_DNA"/>
</dbReference>
<dbReference type="Proteomes" id="UP000185657">
    <property type="component" value="Unassembled WGS sequence"/>
</dbReference>
<evidence type="ECO:0000313" key="6">
    <source>
        <dbReference type="Proteomes" id="UP000185680"/>
    </source>
</evidence>
<accession>A0A167IAH2</accession>
<dbReference type="Gene3D" id="2.60.40.10">
    <property type="entry name" value="Immunoglobulins"/>
    <property type="match status" value="1"/>
</dbReference>
<organism evidence="3 6">
    <name type="scientific">Hydrogenophaga crassostreae</name>
    <dbReference type="NCBI Taxonomy" id="1763535"/>
    <lineage>
        <taxon>Bacteria</taxon>
        <taxon>Pseudomonadati</taxon>
        <taxon>Pseudomonadota</taxon>
        <taxon>Betaproteobacteria</taxon>
        <taxon>Burkholderiales</taxon>
        <taxon>Comamonadaceae</taxon>
        <taxon>Hydrogenophaga</taxon>
    </lineage>
</organism>
<dbReference type="InterPro" id="IPR043708">
    <property type="entry name" value="DUF5648"/>
</dbReference>
<keyword evidence="5" id="KW-1185">Reference proteome</keyword>
<dbReference type="InterPro" id="IPR013783">
    <property type="entry name" value="Ig-like_fold"/>
</dbReference>
<evidence type="ECO:0000259" key="2">
    <source>
        <dbReference type="Pfam" id="PF18885"/>
    </source>
</evidence>
<feature type="domain" description="Lcl C-terminal" evidence="1">
    <location>
        <begin position="968"/>
        <end position="1116"/>
    </location>
</feature>